<evidence type="ECO:0000313" key="3">
    <source>
        <dbReference type="Proteomes" id="UP000032702"/>
    </source>
</evidence>
<gene>
    <name evidence="2" type="ORF">STIAU_4676</name>
</gene>
<proteinExistence type="predicted"/>
<accession>Q08X55</accession>
<evidence type="ECO:0000256" key="1">
    <source>
        <dbReference type="SAM" id="MobiDB-lite"/>
    </source>
</evidence>
<feature type="compositionally biased region" description="Low complexity" evidence="1">
    <location>
        <begin position="636"/>
        <end position="648"/>
    </location>
</feature>
<feature type="compositionally biased region" description="Basic and acidic residues" evidence="1">
    <location>
        <begin position="1"/>
        <end position="19"/>
    </location>
</feature>
<reference evidence="2 3" key="1">
    <citation type="submission" date="2006-04" db="EMBL/GenBank/DDBJ databases">
        <authorList>
            <person name="Nierman W.C."/>
        </authorList>
    </citation>
    <scope>NUCLEOTIDE SEQUENCE [LARGE SCALE GENOMIC DNA]</scope>
    <source>
        <strain evidence="2 3">DW4/3-1</strain>
    </source>
</reference>
<sequence>MDERLRAVRQRQPPERGEDGGGPAVREVLAQAPGPEVIHAVDRVDGLLGERGPLLAQGEGLGGGEPRQRAEHQLQRLAHELLAQAAGERRVLAGDAAQHREPVMRDERLAQRIHALSFEAREAARHLRVQLLLDAQLAHGPGHLVLHARQAQEHLRQVPVMQRALPQGPRLLGVIALEPCHHFPRGERVELRAQRHGAGGLEATEAGGDIHRHHLGEQLPQRPRGFILQAREAAHRQAREALHGREPALVGRQARHAAQQPHRQGGLAHLQRIQPLEEALLHVLHRHRLRGHLGRGADALDLGLAPLQPREHRVDDALLQRPQGLVVVLDDEPARRILARHLQEGLPHAHGQPRARQPLAAVSVRVPAFLDLAQPLAQPRQVRLHVHQDDQVRPDALRGQLARGRQIFQGQAPPAAAQGQLRVEVAVADAHLAPAERGGDDFLELLSVPRQVEEELGARAHLQQLRVPGEVPDASRDGRLQLAALAGVSHLVALTPQPRGQEVGECRLAAAVDAFEVDKHGALTPKNPIRGEGVNPRHPLGELAVRRFPAARVHRRQPLWQLLTQVLHLHHHTAVQGERWPEPLLGQGRLRQRQPGRDGVVANGSVHRHPPGVRGLVHVPLVRHPQHGNQSAPGNQRQQARAPAQDALQPRARYPHPALLRHPIALTFGLEHHALDTVGPQVRRVLLGADLQAILRGEHGPLGQRVPRLVEVDGHDARGRREVAIQLQAQPRADRRGGLSVQHQLEFAAQLGDFTFGEREHDRIPVPRIGWPAAGTVRCQALRRLDEGRARPVAVP</sequence>
<organism evidence="2 3">
    <name type="scientific">Stigmatella aurantiaca (strain DW4/3-1)</name>
    <dbReference type="NCBI Taxonomy" id="378806"/>
    <lineage>
        <taxon>Bacteria</taxon>
        <taxon>Pseudomonadati</taxon>
        <taxon>Myxococcota</taxon>
        <taxon>Myxococcia</taxon>
        <taxon>Myxococcales</taxon>
        <taxon>Cystobacterineae</taxon>
        <taxon>Archangiaceae</taxon>
        <taxon>Stigmatella</taxon>
    </lineage>
</organism>
<protein>
    <submittedName>
        <fullName evidence="2">Uncharacterized protein</fullName>
    </submittedName>
</protein>
<feature type="region of interest" description="Disordered" evidence="1">
    <location>
        <begin position="1"/>
        <end position="25"/>
    </location>
</feature>
<evidence type="ECO:0000313" key="2">
    <source>
        <dbReference type="EMBL" id="EAU65056.1"/>
    </source>
</evidence>
<comment type="caution">
    <text evidence="2">The sequence shown here is derived from an EMBL/GenBank/DDBJ whole genome shotgun (WGS) entry which is preliminary data.</text>
</comment>
<dbReference type="Proteomes" id="UP000032702">
    <property type="component" value="Unassembled WGS sequence"/>
</dbReference>
<feature type="region of interest" description="Disordered" evidence="1">
    <location>
        <begin position="589"/>
        <end position="648"/>
    </location>
</feature>
<dbReference type="EMBL" id="AAMD01000094">
    <property type="protein sequence ID" value="EAU65056.1"/>
    <property type="molecule type" value="Genomic_DNA"/>
</dbReference>
<dbReference type="AlphaFoldDB" id="Q08X55"/>
<name>Q08X55_STIAD</name>